<dbReference type="Pfam" id="PF00521">
    <property type="entry name" value="DNA_topoisoIV"/>
    <property type="match status" value="1"/>
</dbReference>
<dbReference type="InterPro" id="IPR050220">
    <property type="entry name" value="Type_II_DNA_Topoisomerases"/>
</dbReference>
<feature type="non-terminal residue" evidence="8">
    <location>
        <position position="1"/>
    </location>
</feature>
<dbReference type="EMBL" id="BART01008333">
    <property type="protein sequence ID" value="GAG53673.1"/>
    <property type="molecule type" value="Genomic_DNA"/>
</dbReference>
<name>X0YZJ0_9ZZZZ</name>
<dbReference type="CDD" id="cd00187">
    <property type="entry name" value="TOP4c"/>
    <property type="match status" value="1"/>
</dbReference>
<evidence type="ECO:0000256" key="4">
    <source>
        <dbReference type="ARBA" id="ARBA00023029"/>
    </source>
</evidence>
<dbReference type="Gene3D" id="3.30.1360.40">
    <property type="match status" value="1"/>
</dbReference>
<dbReference type="GO" id="GO:0003677">
    <property type="term" value="F:DNA binding"/>
    <property type="evidence" value="ECO:0007669"/>
    <property type="project" value="UniProtKB-KW"/>
</dbReference>
<dbReference type="InterPro" id="IPR013760">
    <property type="entry name" value="Topo_IIA-like_dom_sf"/>
</dbReference>
<evidence type="ECO:0000313" key="8">
    <source>
        <dbReference type="EMBL" id="GAG53673.1"/>
    </source>
</evidence>
<dbReference type="SMART" id="SM00434">
    <property type="entry name" value="TOP4c"/>
    <property type="match status" value="1"/>
</dbReference>
<sequence length="303" mass="34233">AAMRYTESKMAKISKLMLQDIEKDTVEWNDNFDGSLKEPKVLPAVFPNLLINGSSGIAVGMATNMAPHNLSEIVDGVIRVIDNPDMSTTELMEIVKGPDFPTGGIIYGRGGILNAHSTGRGLVRMRARTEIEETDKRKRIIVTEIPYQVNKSNLLKNIAELVKNKKIEGISDLRDESDRKGMRIVIELKRDAIEDVVLNHLFRHTDLQSTFGILNLAIVKGEPKVLTVKEMMLHFIEYRIEIITRRANYLLRKAQDKMHILEGLMIALKNIDEVIKIIRASKQAEEAKNRPIARISFSENLHA</sequence>
<keyword evidence="6" id="KW-0413">Isomerase</keyword>
<dbReference type="GO" id="GO:0009330">
    <property type="term" value="C:DNA topoisomerase type II (double strand cut, ATP-hydrolyzing) complex"/>
    <property type="evidence" value="ECO:0007669"/>
    <property type="project" value="TreeGrafter"/>
</dbReference>
<comment type="catalytic activity">
    <reaction evidence="1">
        <text>ATP-dependent breakage, passage and rejoining of double-stranded DNA.</text>
        <dbReference type="EC" id="5.6.2.2"/>
    </reaction>
</comment>
<comment type="similarity">
    <text evidence="2">Belongs to the type II topoisomerase GyrA/ParC subunit family.</text>
</comment>
<dbReference type="GO" id="GO:0005737">
    <property type="term" value="C:cytoplasm"/>
    <property type="evidence" value="ECO:0007669"/>
    <property type="project" value="TreeGrafter"/>
</dbReference>
<dbReference type="AlphaFoldDB" id="X0YZJ0"/>
<evidence type="ECO:0000259" key="7">
    <source>
        <dbReference type="PROSITE" id="PS52040"/>
    </source>
</evidence>
<keyword evidence="4" id="KW-0799">Topoisomerase</keyword>
<dbReference type="InterPro" id="IPR013757">
    <property type="entry name" value="Topo_IIA_A_a_sf"/>
</dbReference>
<protein>
    <recommendedName>
        <fullName evidence="3">DNA topoisomerase (ATP-hydrolyzing)</fullName>
        <ecNumber evidence="3">5.6.2.2</ecNumber>
    </recommendedName>
</protein>
<dbReference type="PANTHER" id="PTHR43493:SF5">
    <property type="entry name" value="DNA GYRASE SUBUNIT A, CHLOROPLASTIC_MITOCHONDRIAL"/>
    <property type="match status" value="1"/>
</dbReference>
<feature type="domain" description="Topo IIA-type catalytic" evidence="7">
    <location>
        <begin position="1"/>
        <end position="303"/>
    </location>
</feature>
<dbReference type="GO" id="GO:0005524">
    <property type="term" value="F:ATP binding"/>
    <property type="evidence" value="ECO:0007669"/>
    <property type="project" value="InterPro"/>
</dbReference>
<dbReference type="InterPro" id="IPR013758">
    <property type="entry name" value="Topo_IIA_A/C_ab"/>
</dbReference>
<dbReference type="InterPro" id="IPR002205">
    <property type="entry name" value="Topo_IIA_dom_A"/>
</dbReference>
<dbReference type="EC" id="5.6.2.2" evidence="3"/>
<evidence type="ECO:0000256" key="3">
    <source>
        <dbReference type="ARBA" id="ARBA00012895"/>
    </source>
</evidence>
<dbReference type="SUPFAM" id="SSF56719">
    <property type="entry name" value="Type II DNA topoisomerase"/>
    <property type="match status" value="1"/>
</dbReference>
<dbReference type="GO" id="GO:0003918">
    <property type="term" value="F:DNA topoisomerase type II (double strand cut, ATP-hydrolyzing) activity"/>
    <property type="evidence" value="ECO:0007669"/>
    <property type="project" value="UniProtKB-EC"/>
</dbReference>
<accession>X0YZJ0</accession>
<organism evidence="8">
    <name type="scientific">marine sediment metagenome</name>
    <dbReference type="NCBI Taxonomy" id="412755"/>
    <lineage>
        <taxon>unclassified sequences</taxon>
        <taxon>metagenomes</taxon>
        <taxon>ecological metagenomes</taxon>
    </lineage>
</organism>
<proteinExistence type="inferred from homology"/>
<comment type="caution">
    <text evidence="8">The sequence shown here is derived from an EMBL/GenBank/DDBJ whole genome shotgun (WGS) entry which is preliminary data.</text>
</comment>
<reference evidence="8" key="1">
    <citation type="journal article" date="2014" name="Front. Microbiol.">
        <title>High frequency of phylogenetically diverse reductive dehalogenase-homologous genes in deep subseafloor sedimentary metagenomes.</title>
        <authorList>
            <person name="Kawai M."/>
            <person name="Futagami T."/>
            <person name="Toyoda A."/>
            <person name="Takaki Y."/>
            <person name="Nishi S."/>
            <person name="Hori S."/>
            <person name="Arai W."/>
            <person name="Tsubouchi T."/>
            <person name="Morono Y."/>
            <person name="Uchiyama I."/>
            <person name="Ito T."/>
            <person name="Fujiyama A."/>
            <person name="Inagaki F."/>
            <person name="Takami H."/>
        </authorList>
    </citation>
    <scope>NUCLEOTIDE SEQUENCE</scope>
    <source>
        <strain evidence="8">Expedition CK06-06</strain>
    </source>
</reference>
<dbReference type="PANTHER" id="PTHR43493">
    <property type="entry name" value="DNA GYRASE/TOPOISOMERASE SUBUNIT A"/>
    <property type="match status" value="1"/>
</dbReference>
<dbReference type="PROSITE" id="PS52040">
    <property type="entry name" value="TOPO_IIA"/>
    <property type="match status" value="1"/>
</dbReference>
<gene>
    <name evidence="8" type="ORF">S01H4_18772</name>
</gene>
<dbReference type="GO" id="GO:0006265">
    <property type="term" value="P:DNA topological change"/>
    <property type="evidence" value="ECO:0007669"/>
    <property type="project" value="InterPro"/>
</dbReference>
<evidence type="ECO:0000256" key="6">
    <source>
        <dbReference type="ARBA" id="ARBA00023235"/>
    </source>
</evidence>
<dbReference type="Gene3D" id="3.90.199.10">
    <property type="entry name" value="Topoisomerase II, domain 5"/>
    <property type="match status" value="1"/>
</dbReference>
<dbReference type="Gene3D" id="1.10.268.10">
    <property type="entry name" value="Topoisomerase, domain 3"/>
    <property type="match status" value="1"/>
</dbReference>
<evidence type="ECO:0000256" key="2">
    <source>
        <dbReference type="ARBA" id="ARBA00008263"/>
    </source>
</evidence>
<evidence type="ECO:0000256" key="5">
    <source>
        <dbReference type="ARBA" id="ARBA00023125"/>
    </source>
</evidence>
<dbReference type="FunFam" id="3.30.1360.40:FF:000002">
    <property type="entry name" value="DNA gyrase subunit A"/>
    <property type="match status" value="1"/>
</dbReference>
<keyword evidence="5" id="KW-0238">DNA-binding</keyword>
<evidence type="ECO:0000256" key="1">
    <source>
        <dbReference type="ARBA" id="ARBA00000185"/>
    </source>
</evidence>